<keyword evidence="7" id="KW-0472">Membrane</keyword>
<accession>A0A426X3B2</accession>
<evidence type="ECO:0000256" key="4">
    <source>
        <dbReference type="ARBA" id="ARBA00022528"/>
    </source>
</evidence>
<dbReference type="GO" id="GO:0009707">
    <property type="term" value="C:chloroplast outer membrane"/>
    <property type="evidence" value="ECO:0007669"/>
    <property type="project" value="TreeGrafter"/>
</dbReference>
<dbReference type="AlphaFoldDB" id="A0A426X3B2"/>
<comment type="caution">
    <text evidence="8">The sequence shown here is derived from an EMBL/GenBank/DDBJ whole genome shotgun (WGS) entry which is preliminary data.</text>
</comment>
<gene>
    <name evidence="8" type="ORF">B296_00052452</name>
</gene>
<dbReference type="CDD" id="cd01635">
    <property type="entry name" value="Glycosyltransferase_GTB-type"/>
    <property type="match status" value="1"/>
</dbReference>
<evidence type="ECO:0000256" key="5">
    <source>
        <dbReference type="ARBA" id="ARBA00022640"/>
    </source>
</evidence>
<evidence type="ECO:0000256" key="1">
    <source>
        <dbReference type="ARBA" id="ARBA00004229"/>
    </source>
</evidence>
<dbReference type="GO" id="GO:0019375">
    <property type="term" value="P:galactolipid biosynthetic process"/>
    <property type="evidence" value="ECO:0007669"/>
    <property type="project" value="TreeGrafter"/>
</dbReference>
<dbReference type="InterPro" id="IPR044525">
    <property type="entry name" value="DGDG1/2"/>
</dbReference>
<keyword evidence="5" id="KW-0934">Plastid</keyword>
<keyword evidence="4" id="KW-0150">Chloroplast</keyword>
<evidence type="ECO:0000256" key="7">
    <source>
        <dbReference type="ARBA" id="ARBA00023136"/>
    </source>
</evidence>
<dbReference type="SUPFAM" id="SSF53756">
    <property type="entry name" value="UDP-Glycosyltransferase/glycogen phosphorylase"/>
    <property type="match status" value="1"/>
</dbReference>
<evidence type="ECO:0000313" key="8">
    <source>
        <dbReference type="EMBL" id="RRT33964.1"/>
    </source>
</evidence>
<dbReference type="Proteomes" id="UP000287651">
    <property type="component" value="Unassembled WGS sequence"/>
</dbReference>
<reference evidence="8 9" key="1">
    <citation type="journal article" date="2014" name="Agronomy (Basel)">
        <title>A Draft Genome Sequence for Ensete ventricosum, the Drought-Tolerant Tree Against Hunger.</title>
        <authorList>
            <person name="Harrison J."/>
            <person name="Moore K.A."/>
            <person name="Paszkiewicz K."/>
            <person name="Jones T."/>
            <person name="Grant M."/>
            <person name="Ambacheew D."/>
            <person name="Muzemil S."/>
            <person name="Studholme D.J."/>
        </authorList>
    </citation>
    <scope>NUCLEOTIDE SEQUENCE [LARGE SCALE GENOMIC DNA]</scope>
</reference>
<dbReference type="Gene3D" id="3.40.50.2000">
    <property type="entry name" value="Glycogen Phosphorylase B"/>
    <property type="match status" value="1"/>
</dbReference>
<evidence type="ECO:0000256" key="6">
    <source>
        <dbReference type="ARBA" id="ARBA00022679"/>
    </source>
</evidence>
<dbReference type="GO" id="GO:0046481">
    <property type="term" value="F:digalactosyldiacylglycerol synthase activity"/>
    <property type="evidence" value="ECO:0007669"/>
    <property type="project" value="InterPro"/>
</dbReference>
<sequence>LSAATQDFPRSVICNVHGVNPKFLEIGNAKLSQLQRGELAFTKGAYYIGKMVWSKGYKELLKLLSKYQQKLTGVQVDLYGSGEDSDQVQQAAEMLSLAVRVYPGLDHADPLFHE</sequence>
<comment type="similarity">
    <text evidence="3">Belongs to the glycosyltransferase group 1 family. Glycosyltransferase 4 subfamily.</text>
</comment>
<name>A0A426X3B2_ENSVE</name>
<evidence type="ECO:0000256" key="2">
    <source>
        <dbReference type="ARBA" id="ARBA00004370"/>
    </source>
</evidence>
<proteinExistence type="inferred from homology"/>
<evidence type="ECO:0000256" key="3">
    <source>
        <dbReference type="ARBA" id="ARBA00009481"/>
    </source>
</evidence>
<organism evidence="8 9">
    <name type="scientific">Ensete ventricosum</name>
    <name type="common">Abyssinian banana</name>
    <name type="synonym">Musa ensete</name>
    <dbReference type="NCBI Taxonomy" id="4639"/>
    <lineage>
        <taxon>Eukaryota</taxon>
        <taxon>Viridiplantae</taxon>
        <taxon>Streptophyta</taxon>
        <taxon>Embryophyta</taxon>
        <taxon>Tracheophyta</taxon>
        <taxon>Spermatophyta</taxon>
        <taxon>Magnoliopsida</taxon>
        <taxon>Liliopsida</taxon>
        <taxon>Zingiberales</taxon>
        <taxon>Musaceae</taxon>
        <taxon>Ensete</taxon>
    </lineage>
</organism>
<dbReference type="PANTHER" id="PTHR46132:SF7">
    <property type="entry name" value="SYNTHASE 2, PUTATIVE, EXPRESSED-RELATED"/>
    <property type="match status" value="1"/>
</dbReference>
<evidence type="ECO:0008006" key="10">
    <source>
        <dbReference type="Google" id="ProtNLM"/>
    </source>
</evidence>
<dbReference type="EMBL" id="AMZH03027869">
    <property type="protein sequence ID" value="RRT33964.1"/>
    <property type="molecule type" value="Genomic_DNA"/>
</dbReference>
<dbReference type="PANTHER" id="PTHR46132">
    <property type="entry name" value="DIGALACTOSYLDIACYLGLYCEROL SYNTHASE 2, CHLOROPLASTIC"/>
    <property type="match status" value="1"/>
</dbReference>
<feature type="non-terminal residue" evidence="8">
    <location>
        <position position="1"/>
    </location>
</feature>
<comment type="subcellular location">
    <subcellularLocation>
        <location evidence="2">Membrane</location>
    </subcellularLocation>
    <subcellularLocation>
        <location evidence="1">Plastid</location>
        <location evidence="1">Chloroplast</location>
    </subcellularLocation>
</comment>
<keyword evidence="6" id="KW-0808">Transferase</keyword>
<protein>
    <recommendedName>
        <fullName evidence="10">Digalactosyldiacylglycerol synthase</fullName>
    </recommendedName>
</protein>
<evidence type="ECO:0000313" key="9">
    <source>
        <dbReference type="Proteomes" id="UP000287651"/>
    </source>
</evidence>